<organism evidence="5 6">
    <name type="scientific">Rubellimicrobium mesophilum DSM 19309</name>
    <dbReference type="NCBI Taxonomy" id="442562"/>
    <lineage>
        <taxon>Bacteria</taxon>
        <taxon>Pseudomonadati</taxon>
        <taxon>Pseudomonadota</taxon>
        <taxon>Alphaproteobacteria</taxon>
        <taxon>Rhodobacterales</taxon>
        <taxon>Roseobacteraceae</taxon>
        <taxon>Rubellimicrobium</taxon>
    </lineage>
</organism>
<dbReference type="InterPro" id="IPR028082">
    <property type="entry name" value="Peripla_BP_I"/>
</dbReference>
<dbReference type="Gene3D" id="3.40.50.2300">
    <property type="match status" value="2"/>
</dbReference>
<feature type="domain" description="Periplasmic binding protein" evidence="4">
    <location>
        <begin position="38"/>
        <end position="290"/>
    </location>
</feature>
<dbReference type="InterPro" id="IPR025997">
    <property type="entry name" value="SBP_2_dom"/>
</dbReference>
<dbReference type="STRING" id="442562.Rumeso_03049"/>
<dbReference type="CDD" id="cd19965">
    <property type="entry name" value="PBP1_ABC_sugar_binding-like"/>
    <property type="match status" value="1"/>
</dbReference>
<dbReference type="PANTHER" id="PTHR30036">
    <property type="entry name" value="D-XYLOSE-BINDING PERIPLASMIC PROTEIN"/>
    <property type="match status" value="1"/>
</dbReference>
<keyword evidence="3" id="KW-0732">Signal</keyword>
<dbReference type="Pfam" id="PF13407">
    <property type="entry name" value="Peripla_BP_4"/>
    <property type="match status" value="1"/>
</dbReference>
<dbReference type="SUPFAM" id="SSF53822">
    <property type="entry name" value="Periplasmic binding protein-like I"/>
    <property type="match status" value="1"/>
</dbReference>
<evidence type="ECO:0000313" key="5">
    <source>
        <dbReference type="EMBL" id="EYD75402.1"/>
    </source>
</evidence>
<dbReference type="AlphaFoldDB" id="A0A017HLM1"/>
<gene>
    <name evidence="5" type="ORF">Rumeso_03049</name>
</gene>
<dbReference type="PANTHER" id="PTHR30036:SF7">
    <property type="entry name" value="ABC TRANSPORTER PERIPLASMIC-BINDING PROTEIN YPHF"/>
    <property type="match status" value="1"/>
</dbReference>
<evidence type="ECO:0000313" key="6">
    <source>
        <dbReference type="Proteomes" id="UP000019666"/>
    </source>
</evidence>
<dbReference type="OrthoDB" id="257716at2"/>
<evidence type="ECO:0000256" key="3">
    <source>
        <dbReference type="SAM" id="SignalP"/>
    </source>
</evidence>
<dbReference type="RefSeq" id="WP_037282004.1">
    <property type="nucleotide sequence ID" value="NZ_KK088598.1"/>
</dbReference>
<dbReference type="HOGENOM" id="CLU_037628_3_5_5"/>
<comment type="caution">
    <text evidence="5">The sequence shown here is derived from an EMBL/GenBank/DDBJ whole genome shotgun (WGS) entry which is preliminary data.</text>
</comment>
<dbReference type="GO" id="GO:0030288">
    <property type="term" value="C:outer membrane-bounded periplasmic space"/>
    <property type="evidence" value="ECO:0007669"/>
    <property type="project" value="TreeGrafter"/>
</dbReference>
<dbReference type="Proteomes" id="UP000019666">
    <property type="component" value="Unassembled WGS sequence"/>
</dbReference>
<dbReference type="PATRIC" id="fig|442562.3.peg.2999"/>
<comment type="similarity">
    <text evidence="2">Belongs to the bacterial solute-binding protein 2 family.</text>
</comment>
<evidence type="ECO:0000256" key="1">
    <source>
        <dbReference type="ARBA" id="ARBA00004418"/>
    </source>
</evidence>
<feature type="chain" id="PRO_5001492964" evidence="3">
    <location>
        <begin position="24"/>
        <end position="328"/>
    </location>
</feature>
<protein>
    <submittedName>
        <fullName evidence="5">Sugar ABC transporter, periplasmic sugar-binding protein</fullName>
    </submittedName>
</protein>
<reference evidence="5 6" key="1">
    <citation type="submission" date="2013-02" db="EMBL/GenBank/DDBJ databases">
        <authorList>
            <person name="Fiebig A."/>
            <person name="Goeker M."/>
            <person name="Klenk H.-P.P."/>
        </authorList>
    </citation>
    <scope>NUCLEOTIDE SEQUENCE [LARGE SCALE GENOMIC DNA]</scope>
    <source>
        <strain evidence="5 6">DSM 19309</strain>
    </source>
</reference>
<evidence type="ECO:0000256" key="2">
    <source>
        <dbReference type="ARBA" id="ARBA00007639"/>
    </source>
</evidence>
<keyword evidence="6" id="KW-1185">Reference proteome</keyword>
<name>A0A017HLM1_9RHOB</name>
<accession>A0A017HLM1</accession>
<evidence type="ECO:0000259" key="4">
    <source>
        <dbReference type="Pfam" id="PF13407"/>
    </source>
</evidence>
<proteinExistence type="inferred from homology"/>
<feature type="signal peptide" evidence="3">
    <location>
        <begin position="1"/>
        <end position="23"/>
    </location>
</feature>
<comment type="subcellular location">
    <subcellularLocation>
        <location evidence="1">Periplasm</location>
    </subcellularLocation>
</comment>
<sequence length="328" mass="34683">MTSLKKLALGAALLASVSGPALAQDDSTINIVFTHHSSASNTFWQAVQKGFEDGCAKVQAQCQMIFTQTEGSVQEQLANMEAALAQNPDALITSIVDNTAFDDVIQRARDAGITVIASNVDDLEGAAGNARQAFIGQGFIPAGRTLAEAQAANFPADGPIKVLVGVSAPGQNWSEQRAQGVIEGLEAWAAANPDREFSYERLDSGTDLATVGDRVGAYLAANPDTTAYFDTGFWHAAVARVLADRGTPPGQVLLGGFDLVPQVLDEMKTGYVQVQIDQQPYMQGFMPVMEVYLNETVGLAPADIDTGQGVVTPDMVDAIMERSTQGGR</sequence>
<dbReference type="GO" id="GO:0030246">
    <property type="term" value="F:carbohydrate binding"/>
    <property type="evidence" value="ECO:0007669"/>
    <property type="project" value="TreeGrafter"/>
</dbReference>
<dbReference type="InterPro" id="IPR050555">
    <property type="entry name" value="Bact_Solute-Bind_Prot2"/>
</dbReference>
<dbReference type="EMBL" id="AOSK01000083">
    <property type="protein sequence ID" value="EYD75402.1"/>
    <property type="molecule type" value="Genomic_DNA"/>
</dbReference>